<gene>
    <name evidence="1" type="ORF">MONAX_5E017206</name>
</gene>
<keyword evidence="2" id="KW-1185">Reference proteome</keyword>
<evidence type="ECO:0000313" key="1">
    <source>
        <dbReference type="EMBL" id="VTJ60739.1"/>
    </source>
</evidence>
<comment type="caution">
    <text evidence="1">The sequence shown here is derived from an EMBL/GenBank/DDBJ whole genome shotgun (WGS) entry which is preliminary data.</text>
</comment>
<dbReference type="EMBL" id="CABDUW010000155">
    <property type="protein sequence ID" value="VTJ60739.1"/>
    <property type="molecule type" value="Genomic_DNA"/>
</dbReference>
<evidence type="ECO:0000313" key="2">
    <source>
        <dbReference type="Proteomes" id="UP000335636"/>
    </source>
</evidence>
<accession>A0A5E4AW41</accession>
<dbReference type="Proteomes" id="UP000335636">
    <property type="component" value="Unassembled WGS sequence"/>
</dbReference>
<reference evidence="1" key="1">
    <citation type="submission" date="2019-04" db="EMBL/GenBank/DDBJ databases">
        <authorList>
            <person name="Alioto T."/>
            <person name="Alioto T."/>
        </authorList>
    </citation>
    <scope>NUCLEOTIDE SEQUENCE [LARGE SCALE GENOMIC DNA]</scope>
</reference>
<feature type="non-terminal residue" evidence="1">
    <location>
        <position position="53"/>
    </location>
</feature>
<organism evidence="1 2">
    <name type="scientific">Marmota monax</name>
    <name type="common">Woodchuck</name>
    <dbReference type="NCBI Taxonomy" id="9995"/>
    <lineage>
        <taxon>Eukaryota</taxon>
        <taxon>Metazoa</taxon>
        <taxon>Chordata</taxon>
        <taxon>Craniata</taxon>
        <taxon>Vertebrata</taxon>
        <taxon>Euteleostomi</taxon>
        <taxon>Mammalia</taxon>
        <taxon>Eutheria</taxon>
        <taxon>Euarchontoglires</taxon>
        <taxon>Glires</taxon>
        <taxon>Rodentia</taxon>
        <taxon>Sciuromorpha</taxon>
        <taxon>Sciuridae</taxon>
        <taxon>Xerinae</taxon>
        <taxon>Marmotini</taxon>
        <taxon>Marmota</taxon>
    </lineage>
</organism>
<dbReference type="AlphaFoldDB" id="A0A5E4AW41"/>
<protein>
    <submittedName>
        <fullName evidence="1">Uncharacterized protein</fullName>
    </submittedName>
</protein>
<proteinExistence type="predicted"/>
<feature type="non-terminal residue" evidence="1">
    <location>
        <position position="1"/>
    </location>
</feature>
<name>A0A5E4AW41_MARMO</name>
<sequence length="53" mass="6479">GKAPWRIREFPEELDPQKRRILESFQCQHWTHPKITHPAARPYDECDKCEKEF</sequence>